<dbReference type="InterPro" id="IPR011009">
    <property type="entry name" value="Kinase-like_dom_sf"/>
</dbReference>
<evidence type="ECO:0000256" key="3">
    <source>
        <dbReference type="ARBA" id="ARBA00022692"/>
    </source>
</evidence>
<dbReference type="InterPro" id="IPR004667">
    <property type="entry name" value="ADP_ATP_car_bac_type"/>
</dbReference>
<dbReference type="PROSITE" id="PS00108">
    <property type="entry name" value="PROTEIN_KINASE_ST"/>
    <property type="match status" value="1"/>
</dbReference>
<name>A0A8J5KY26_ZINOF</name>
<evidence type="ECO:0000256" key="4">
    <source>
        <dbReference type="ARBA" id="ARBA00022741"/>
    </source>
</evidence>
<evidence type="ECO:0000256" key="8">
    <source>
        <dbReference type="RuleBase" id="RU363121"/>
    </source>
</evidence>
<dbReference type="Pfam" id="PF00069">
    <property type="entry name" value="Pkinase"/>
    <property type="match status" value="1"/>
</dbReference>
<keyword evidence="2 8" id="KW-0813">Transport</keyword>
<dbReference type="GO" id="GO:0031969">
    <property type="term" value="C:chloroplast membrane"/>
    <property type="evidence" value="ECO:0007669"/>
    <property type="project" value="UniProtKB-SubCell"/>
</dbReference>
<dbReference type="PROSITE" id="PS50011">
    <property type="entry name" value="PROTEIN_KINASE_DOM"/>
    <property type="match status" value="1"/>
</dbReference>
<keyword evidence="3" id="KW-0812">Transmembrane</keyword>
<evidence type="ECO:0000313" key="11">
    <source>
        <dbReference type="EMBL" id="KAG6500679.1"/>
    </source>
</evidence>
<keyword evidence="8" id="KW-0934">Plastid</keyword>
<reference evidence="11 12" key="1">
    <citation type="submission" date="2020-08" db="EMBL/GenBank/DDBJ databases">
        <title>Plant Genome Project.</title>
        <authorList>
            <person name="Zhang R.-G."/>
        </authorList>
    </citation>
    <scope>NUCLEOTIDE SEQUENCE [LARGE SCALE GENOMIC DNA]</scope>
    <source>
        <tissue evidence="11">Rhizome</tissue>
    </source>
</reference>
<dbReference type="InterPro" id="IPR008271">
    <property type="entry name" value="Ser/Thr_kinase_AS"/>
</dbReference>
<evidence type="ECO:0000256" key="7">
    <source>
        <dbReference type="ARBA" id="ARBA00023136"/>
    </source>
</evidence>
<comment type="caution">
    <text evidence="11">The sequence shown here is derived from an EMBL/GenBank/DDBJ whole genome shotgun (WGS) entry which is preliminary data.</text>
</comment>
<keyword evidence="7" id="KW-0472">Membrane</keyword>
<organism evidence="11 12">
    <name type="scientific">Zingiber officinale</name>
    <name type="common">Ginger</name>
    <name type="synonym">Amomum zingiber</name>
    <dbReference type="NCBI Taxonomy" id="94328"/>
    <lineage>
        <taxon>Eukaryota</taxon>
        <taxon>Viridiplantae</taxon>
        <taxon>Streptophyta</taxon>
        <taxon>Embryophyta</taxon>
        <taxon>Tracheophyta</taxon>
        <taxon>Spermatophyta</taxon>
        <taxon>Magnoliopsida</taxon>
        <taxon>Liliopsida</taxon>
        <taxon>Zingiberales</taxon>
        <taxon>Zingiberaceae</taxon>
        <taxon>Zingiber</taxon>
    </lineage>
</organism>
<dbReference type="Gene3D" id="1.10.510.10">
    <property type="entry name" value="Transferase(Phosphotransferase) domain 1"/>
    <property type="match status" value="1"/>
</dbReference>
<dbReference type="PANTHER" id="PTHR31187">
    <property type="match status" value="1"/>
</dbReference>
<keyword evidence="12" id="KW-1185">Reference proteome</keyword>
<dbReference type="SUPFAM" id="SSF56112">
    <property type="entry name" value="Protein kinase-like (PK-like)"/>
    <property type="match status" value="1"/>
</dbReference>
<comment type="subcellular location">
    <subcellularLocation>
        <location evidence="1">Membrane</location>
        <topology evidence="1">Multi-pass membrane protein</topology>
    </subcellularLocation>
    <subcellularLocation>
        <location evidence="8">Plastid</location>
        <location evidence="8">Chloroplast membrane</location>
        <topology evidence="8">Multi-pass membrane protein</topology>
    </subcellularLocation>
</comment>
<dbReference type="GO" id="GO:0005471">
    <property type="term" value="F:ATP:ADP antiporter activity"/>
    <property type="evidence" value="ECO:0007669"/>
    <property type="project" value="InterPro"/>
</dbReference>
<evidence type="ECO:0000259" key="10">
    <source>
        <dbReference type="PROSITE" id="PS50011"/>
    </source>
</evidence>
<dbReference type="InterPro" id="IPR000719">
    <property type="entry name" value="Prot_kinase_dom"/>
</dbReference>
<sequence length="546" mass="59603">MLGDGETRACSVALDSSKHGKENEHKGGKSSPEVGARSDTTSLAEVTTRDQCRDLSPAALGGFRREEVARGLSPARSRGRPRSESPRQSTLPVAELFLFSRLWKRRGIAGELAVPRSGCMTPLMEGPEHAAGEDAKKERGWGQWVKDQLSCASSASPSTSSFRQSDLRMLLGVMAAPLAPIHSCSIDPLPHLSIKITTVEEAKEFYPLFGLGANIALIFSGKTVKYFSNLRKNLGLGVDGWAISLKGMMSIVVLLGLVISAIYWGVNKFVVNDPSLPRSNRKKKVKKPKLGMNESLKVLLSSRYVRDLATLVVAYGISINLVEVIWKSKLKAQRLQITVESAQGLEYLHTACKPPIIHRDVKTANILLSERFEAKIAVGISKTLSEADTHILTVVMGTAGYLDPDYLPSRISFVILINSLRYHVTSQLSSKSDVYSFGVVILELVTGQAPIITSADKAHISVWVRQRLTRGNVEGVVDPRLHSEYDVNSIWKCIDTTLGCLARAAQARSTMGNVVAQLKSNLELENLRIKNGNSVASSQSMFTSSY</sequence>
<dbReference type="GO" id="GO:0004672">
    <property type="term" value="F:protein kinase activity"/>
    <property type="evidence" value="ECO:0007669"/>
    <property type="project" value="InterPro"/>
</dbReference>
<evidence type="ECO:0000256" key="6">
    <source>
        <dbReference type="ARBA" id="ARBA00022989"/>
    </source>
</evidence>
<keyword evidence="6" id="KW-1133">Transmembrane helix</keyword>
<evidence type="ECO:0000256" key="2">
    <source>
        <dbReference type="ARBA" id="ARBA00022448"/>
    </source>
</evidence>
<evidence type="ECO:0000256" key="9">
    <source>
        <dbReference type="SAM" id="MobiDB-lite"/>
    </source>
</evidence>
<feature type="compositionally biased region" description="Basic and acidic residues" evidence="9">
    <location>
        <begin position="16"/>
        <end position="27"/>
    </location>
</feature>
<evidence type="ECO:0000256" key="5">
    <source>
        <dbReference type="ARBA" id="ARBA00022840"/>
    </source>
</evidence>
<gene>
    <name evidence="11" type="ORF">ZIOFF_040529</name>
</gene>
<dbReference type="Proteomes" id="UP000734854">
    <property type="component" value="Unassembled WGS sequence"/>
</dbReference>
<dbReference type="AlphaFoldDB" id="A0A8J5KY26"/>
<comment type="similarity">
    <text evidence="8">Belongs to the ADP/ATP translocase tlc family.</text>
</comment>
<dbReference type="SMART" id="SM00220">
    <property type="entry name" value="S_TKc"/>
    <property type="match status" value="1"/>
</dbReference>
<accession>A0A8J5KY26</accession>
<dbReference type="EMBL" id="JACMSC010000011">
    <property type="protein sequence ID" value="KAG6500679.1"/>
    <property type="molecule type" value="Genomic_DNA"/>
</dbReference>
<keyword evidence="5 8" id="KW-0067">ATP-binding</keyword>
<feature type="region of interest" description="Disordered" evidence="9">
    <location>
        <begin position="1"/>
        <end position="89"/>
    </location>
</feature>
<keyword evidence="8" id="KW-0150">Chloroplast</keyword>
<protein>
    <recommendedName>
        <fullName evidence="8">ADP,ATP carrier protein</fullName>
    </recommendedName>
</protein>
<feature type="domain" description="Protein kinase" evidence="10">
    <location>
        <begin position="228"/>
        <end position="522"/>
    </location>
</feature>
<dbReference type="Pfam" id="PF03219">
    <property type="entry name" value="TLC"/>
    <property type="match status" value="1"/>
</dbReference>
<dbReference type="GO" id="GO:0005524">
    <property type="term" value="F:ATP binding"/>
    <property type="evidence" value="ECO:0007669"/>
    <property type="project" value="UniProtKB-KW"/>
</dbReference>
<dbReference type="PANTHER" id="PTHR31187:SF13">
    <property type="entry name" value="ADP,ATP CARRIER PROTEIN 1, CHLOROPLASTIC"/>
    <property type="match status" value="1"/>
</dbReference>
<keyword evidence="4 8" id="KW-0547">Nucleotide-binding</keyword>
<evidence type="ECO:0000256" key="1">
    <source>
        <dbReference type="ARBA" id="ARBA00004141"/>
    </source>
</evidence>
<evidence type="ECO:0000313" key="12">
    <source>
        <dbReference type="Proteomes" id="UP000734854"/>
    </source>
</evidence>
<proteinExistence type="inferred from homology"/>